<protein>
    <recommendedName>
        <fullName evidence="5">F-box domain-containing protein</fullName>
    </recommendedName>
</protein>
<name>A0A6G1MKY8_ORBOL</name>
<reference evidence="1 3" key="1">
    <citation type="submission" date="2019-06" db="EMBL/GenBank/DDBJ databases">
        <authorList>
            <person name="Palmer J.M."/>
        </authorList>
    </citation>
    <scope>NUCLEOTIDE SEQUENCE</scope>
    <source>
        <strain evidence="2 3">TWF106</strain>
        <strain evidence="1">TWF679</strain>
    </source>
</reference>
<dbReference type="EMBL" id="WIWS01000201">
    <property type="protein sequence ID" value="KAF3198694.1"/>
    <property type="molecule type" value="Genomic_DNA"/>
</dbReference>
<evidence type="ECO:0008006" key="5">
    <source>
        <dbReference type="Google" id="ProtNLM"/>
    </source>
</evidence>
<proteinExistence type="predicted"/>
<evidence type="ECO:0000313" key="3">
    <source>
        <dbReference type="Proteomes" id="UP000472727"/>
    </source>
</evidence>
<accession>A0A6G1MKY8</accession>
<dbReference type="Proteomes" id="UP000614610">
    <property type="component" value="Unassembled WGS sequence"/>
</dbReference>
<evidence type="ECO:0000313" key="4">
    <source>
        <dbReference type="Proteomes" id="UP000614610"/>
    </source>
</evidence>
<dbReference type="InterPro" id="IPR036047">
    <property type="entry name" value="F-box-like_dom_sf"/>
</dbReference>
<dbReference type="SUPFAM" id="SSF81383">
    <property type="entry name" value="F-box domain"/>
    <property type="match status" value="1"/>
</dbReference>
<dbReference type="OrthoDB" id="5297526at2759"/>
<gene>
    <name evidence="2" type="ORF">TWF106_004503</name>
    <name evidence="1" type="ORF">TWF679_003867</name>
</gene>
<evidence type="ECO:0000313" key="2">
    <source>
        <dbReference type="EMBL" id="KAF3198694.1"/>
    </source>
</evidence>
<dbReference type="EMBL" id="WIWT01000187">
    <property type="protein sequence ID" value="KAF3196939.1"/>
    <property type="molecule type" value="Genomic_DNA"/>
</dbReference>
<dbReference type="AlphaFoldDB" id="A0A6G1MKY8"/>
<dbReference type="CDD" id="cd09917">
    <property type="entry name" value="F-box_SF"/>
    <property type="match status" value="1"/>
</dbReference>
<organism evidence="1 4">
    <name type="scientific">Orbilia oligospora</name>
    <name type="common">Nematode-trapping fungus</name>
    <name type="synonym">Arthrobotrys oligospora</name>
    <dbReference type="NCBI Taxonomy" id="2813651"/>
    <lineage>
        <taxon>Eukaryota</taxon>
        <taxon>Fungi</taxon>
        <taxon>Dikarya</taxon>
        <taxon>Ascomycota</taxon>
        <taxon>Pezizomycotina</taxon>
        <taxon>Orbiliomycetes</taxon>
        <taxon>Orbiliales</taxon>
        <taxon>Orbiliaceae</taxon>
        <taxon>Orbilia</taxon>
    </lineage>
</organism>
<comment type="caution">
    <text evidence="1">The sequence shown here is derived from an EMBL/GenBank/DDBJ whole genome shotgun (WGS) entry which is preliminary data.</text>
</comment>
<evidence type="ECO:0000313" key="1">
    <source>
        <dbReference type="EMBL" id="KAF3196939.1"/>
    </source>
</evidence>
<sequence length="326" mass="37065">MEANLPTSSPIVGEGEPLFVMDFPPEIHLNMLECADVCQYSTLRLVCKRWYGFIENTLPLGRYVPAKIEFKNEPKEESKESPPPGLCMDPSLWLTHRAIFIFSRFRIDPKAIKMDRITVGLDFVNARVRNRIQKLEANGKIVDTALAGVFKYIEPMPISPSSPGLLCGRRDISHYLSEPVYIVNPRHPESKKYQGLVEILQDWKFTPGPISLDLDAQSCPTVRHWMELFLDRYDWADFDETLKKSNQTDYGLYTSSMEIAARVTAPFKGCWKKAETKEGEEEGKSSGGYCLEILTKVCILGCRFQKEGQWVVARSSSPTGFTFDET</sequence>
<dbReference type="Proteomes" id="UP000472727">
    <property type="component" value="Unassembled WGS sequence"/>
</dbReference>